<evidence type="ECO:0000256" key="2">
    <source>
        <dbReference type="ARBA" id="ARBA00022679"/>
    </source>
</evidence>
<gene>
    <name evidence="3" type="ORF">SAMN05421867_104111</name>
</gene>
<accession>A0A1I0X3Y0</accession>
<dbReference type="CDD" id="cd06533">
    <property type="entry name" value="Glyco_transf_WecG_TagA"/>
    <property type="match status" value="1"/>
</dbReference>
<dbReference type="STRING" id="988821.SAMN05421867_104111"/>
<dbReference type="Proteomes" id="UP000199012">
    <property type="component" value="Unassembled WGS sequence"/>
</dbReference>
<organism evidence="3 4">
    <name type="scientific">Cellulomonas marina</name>
    <dbReference type="NCBI Taxonomy" id="988821"/>
    <lineage>
        <taxon>Bacteria</taxon>
        <taxon>Bacillati</taxon>
        <taxon>Actinomycetota</taxon>
        <taxon>Actinomycetes</taxon>
        <taxon>Micrococcales</taxon>
        <taxon>Cellulomonadaceae</taxon>
        <taxon>Cellulomonas</taxon>
    </lineage>
</organism>
<dbReference type="AlphaFoldDB" id="A0A1I0X3Y0"/>
<keyword evidence="2 3" id="KW-0808">Transferase</keyword>
<dbReference type="EMBL" id="FOKA01000004">
    <property type="protein sequence ID" value="SFA95749.1"/>
    <property type="molecule type" value="Genomic_DNA"/>
</dbReference>
<dbReference type="Pfam" id="PF03808">
    <property type="entry name" value="Glyco_tran_WecG"/>
    <property type="match status" value="1"/>
</dbReference>
<evidence type="ECO:0000313" key="3">
    <source>
        <dbReference type="EMBL" id="SFA95749.1"/>
    </source>
</evidence>
<dbReference type="NCBIfam" id="TIGR00696">
    <property type="entry name" value="wecG_tagA_cpsF"/>
    <property type="match status" value="1"/>
</dbReference>
<protein>
    <submittedName>
        <fullName evidence="3">N-acetylglucosaminyldiphosphoundecaprenol N-acetyl-beta-D-mannosaminyltransferase</fullName>
    </submittedName>
</protein>
<reference evidence="3 4" key="1">
    <citation type="submission" date="2016-10" db="EMBL/GenBank/DDBJ databases">
        <authorList>
            <person name="de Groot N.N."/>
        </authorList>
    </citation>
    <scope>NUCLEOTIDE SEQUENCE [LARGE SCALE GENOMIC DNA]</scope>
    <source>
        <strain evidence="3 4">CGMCC 4.6945</strain>
    </source>
</reference>
<dbReference type="PANTHER" id="PTHR34136:SF1">
    <property type="entry name" value="UDP-N-ACETYL-D-MANNOSAMINURONIC ACID TRANSFERASE"/>
    <property type="match status" value="1"/>
</dbReference>
<dbReference type="InterPro" id="IPR004629">
    <property type="entry name" value="WecG_TagA_CpsF"/>
</dbReference>
<dbReference type="GO" id="GO:0016758">
    <property type="term" value="F:hexosyltransferase activity"/>
    <property type="evidence" value="ECO:0007669"/>
    <property type="project" value="TreeGrafter"/>
</dbReference>
<proteinExistence type="predicted"/>
<evidence type="ECO:0000313" key="4">
    <source>
        <dbReference type="Proteomes" id="UP000199012"/>
    </source>
</evidence>
<evidence type="ECO:0000256" key="1">
    <source>
        <dbReference type="ARBA" id="ARBA00022676"/>
    </source>
</evidence>
<name>A0A1I0X3Y0_9CELL</name>
<keyword evidence="4" id="KW-1185">Reference proteome</keyword>
<sequence>MTVPARAPHVLLTVDDEGCARIDGTELFSGGVDDLIARLDAAGPGTAPLHLITPNVDQLVMLERDPLLRDAFRHAELLIPDGSPLVLLGRALGAHRLHRLTGADLLPEVAARAPGRGWRIAMTGGAPGVAEEAARRLRQQYGADVVTVPFPLISGVDDPAGREVVDGLAALRADWVFVCLGSPKQDVWVHRWRSELPPGIYVGAGAAVDFAAGIKRRAPRVMQAVGAEWLFRLAQEPRRLARRYLLRGPLFLGVAARSTLVRLRGRR</sequence>
<dbReference type="PANTHER" id="PTHR34136">
    <property type="match status" value="1"/>
</dbReference>
<keyword evidence="1" id="KW-0328">Glycosyltransferase</keyword>